<protein>
    <recommendedName>
        <fullName evidence="1">Cupin type-2 domain-containing protein</fullName>
    </recommendedName>
</protein>
<dbReference type="EMBL" id="JAGPYM010000003">
    <property type="protein sequence ID" value="KAH6897373.1"/>
    <property type="molecule type" value="Genomic_DNA"/>
</dbReference>
<dbReference type="SUPFAM" id="SSF51182">
    <property type="entry name" value="RmlC-like cupins"/>
    <property type="match status" value="1"/>
</dbReference>
<organism evidence="2 3">
    <name type="scientific">Thelonectria olida</name>
    <dbReference type="NCBI Taxonomy" id="1576542"/>
    <lineage>
        <taxon>Eukaryota</taxon>
        <taxon>Fungi</taxon>
        <taxon>Dikarya</taxon>
        <taxon>Ascomycota</taxon>
        <taxon>Pezizomycotina</taxon>
        <taxon>Sordariomycetes</taxon>
        <taxon>Hypocreomycetidae</taxon>
        <taxon>Hypocreales</taxon>
        <taxon>Nectriaceae</taxon>
        <taxon>Thelonectria</taxon>
    </lineage>
</organism>
<dbReference type="Proteomes" id="UP000777438">
    <property type="component" value="Unassembled WGS sequence"/>
</dbReference>
<dbReference type="Pfam" id="PF07883">
    <property type="entry name" value="Cupin_2"/>
    <property type="match status" value="1"/>
</dbReference>
<dbReference type="AlphaFoldDB" id="A0A9P8WH39"/>
<sequence>MSSGSDWQSPLPENYRHITTHDKHGKSVYSNEVECPLNLFTVDVGDGRKAGFELAYTTRGFPVPLANDQDLQTYKEAYATKKEDGLVRKGGTILRYVDIPPGQGSPMHRTVSLDYGIVVAGEVECILDSGQIRTMRAGDVMVQRGTNHEWLNRGTEWARIVFILIESTPVVVDGKELVENVGGMDLAESH</sequence>
<dbReference type="CDD" id="cd02231">
    <property type="entry name" value="cupin_BLL6423-like"/>
    <property type="match status" value="1"/>
</dbReference>
<accession>A0A9P8WH39</accession>
<name>A0A9P8WH39_9HYPO</name>
<dbReference type="InterPro" id="IPR013096">
    <property type="entry name" value="Cupin_2"/>
</dbReference>
<evidence type="ECO:0000313" key="3">
    <source>
        <dbReference type="Proteomes" id="UP000777438"/>
    </source>
</evidence>
<keyword evidence="3" id="KW-1185">Reference proteome</keyword>
<reference evidence="2 3" key="1">
    <citation type="journal article" date="2021" name="Nat. Commun.">
        <title>Genetic determinants of endophytism in the Arabidopsis root mycobiome.</title>
        <authorList>
            <person name="Mesny F."/>
            <person name="Miyauchi S."/>
            <person name="Thiergart T."/>
            <person name="Pickel B."/>
            <person name="Atanasova L."/>
            <person name="Karlsson M."/>
            <person name="Huettel B."/>
            <person name="Barry K.W."/>
            <person name="Haridas S."/>
            <person name="Chen C."/>
            <person name="Bauer D."/>
            <person name="Andreopoulos W."/>
            <person name="Pangilinan J."/>
            <person name="LaButti K."/>
            <person name="Riley R."/>
            <person name="Lipzen A."/>
            <person name="Clum A."/>
            <person name="Drula E."/>
            <person name="Henrissat B."/>
            <person name="Kohler A."/>
            <person name="Grigoriev I.V."/>
            <person name="Martin F.M."/>
            <person name="Hacquard S."/>
        </authorList>
    </citation>
    <scope>NUCLEOTIDE SEQUENCE [LARGE SCALE GENOMIC DNA]</scope>
    <source>
        <strain evidence="2 3">MPI-CAGE-CH-0241</strain>
    </source>
</reference>
<dbReference type="InterPro" id="IPR047142">
    <property type="entry name" value="OryJ/VirC-like"/>
</dbReference>
<dbReference type="PANTHER" id="PTHR36156:SF2">
    <property type="entry name" value="CUPIN TYPE-2 DOMAIN-CONTAINING PROTEIN"/>
    <property type="match status" value="1"/>
</dbReference>
<comment type="caution">
    <text evidence="2">The sequence shown here is derived from an EMBL/GenBank/DDBJ whole genome shotgun (WGS) entry which is preliminary data.</text>
</comment>
<dbReference type="OrthoDB" id="5840532at2759"/>
<dbReference type="PANTHER" id="PTHR36156">
    <property type="entry name" value="SLR2101 PROTEIN"/>
    <property type="match status" value="1"/>
</dbReference>
<feature type="domain" description="Cupin type-2" evidence="1">
    <location>
        <begin position="96"/>
        <end position="163"/>
    </location>
</feature>
<evidence type="ECO:0000313" key="2">
    <source>
        <dbReference type="EMBL" id="KAH6897373.1"/>
    </source>
</evidence>
<dbReference type="Gene3D" id="2.60.120.10">
    <property type="entry name" value="Jelly Rolls"/>
    <property type="match status" value="1"/>
</dbReference>
<gene>
    <name evidence="2" type="ORF">B0T10DRAFT_602699</name>
</gene>
<proteinExistence type="predicted"/>
<dbReference type="InterPro" id="IPR014710">
    <property type="entry name" value="RmlC-like_jellyroll"/>
</dbReference>
<evidence type="ECO:0000259" key="1">
    <source>
        <dbReference type="Pfam" id="PF07883"/>
    </source>
</evidence>
<dbReference type="InterPro" id="IPR011051">
    <property type="entry name" value="RmlC_Cupin_sf"/>
</dbReference>